<keyword evidence="5" id="KW-1185">Reference proteome</keyword>
<sequence length="680" mass="73671">MTSSGVTTTKKQRPRRKPAATKVKSTAINKELKTWRVFGIEVHPDRLAEIQNDHSKSSSDTPRSVSQQYVNGAVLESLLMKFSEKSSSNSTSTADTSPAVRLEQFGIDNVRVVRRSLDARDKRRVDGGHGPRFGYVLDFDVLPGSKLQVKEQPGRIECLTLKTNDAKLTGKNQTSSSSDLSKKRVIIVGSGPAGLFCALQLTRAGVHVTVLERGQPVESRGKDIGALMHRRSLDAESNFCFGEGGAGTWSDGKLTTRIGRNSDAVRFVLDTFVEYGAPEKILVEGAPHLGTDNLVRLLRNMRMDIRRLGGDIRFGTKVTKLIIADGITKGVEFVTQEATERSVDGKAVTSDGGEHGQIFGNAVVLATGHSARDIYEQLHASGVKLEPKGFAVGFRIEHPQAVINKIQYGQEWGPTVVTGKKLTDELNQKYFNNAPPPSYERISHRGNLPVPSYQLATDEGFDGIQKRGVYSFCMCPGGTVVLASTDPDEVCVNGMSFSRRDSIWANSALVVTVASNDTILDPYREEHGVLAGVAFQRDMERRASVMGGGNLTVPVQRVTDFLAGRPSTSAPSSSYRLGVKPAACHEIYPQPLVSALRYALTQHFEKYMPGYVCEDALLHAVETRTSSPVRISRDDETLQAIGTEDLFPVGEGAGFAGGIVSAAVDGLVVATALHKKLSGV</sequence>
<dbReference type="PRINTS" id="PR00420">
    <property type="entry name" value="RNGMNOXGNASE"/>
</dbReference>
<dbReference type="SUPFAM" id="SSF51905">
    <property type="entry name" value="FAD/NAD(P)-binding domain"/>
    <property type="match status" value="1"/>
</dbReference>
<dbReference type="Proteomes" id="UP000198406">
    <property type="component" value="Unassembled WGS sequence"/>
</dbReference>
<dbReference type="AlphaFoldDB" id="A0A1Z5JW41"/>
<proteinExistence type="predicted"/>
<feature type="domain" description="FAD-binding" evidence="2">
    <location>
        <begin position="184"/>
        <end position="221"/>
    </location>
</feature>
<dbReference type="EMBL" id="BDSP01000126">
    <property type="protein sequence ID" value="GAX18250.1"/>
    <property type="molecule type" value="Genomic_DNA"/>
</dbReference>
<dbReference type="PANTHER" id="PTHR42842:SF3">
    <property type="entry name" value="FAD_NAD(P)-BINDING OXIDOREDUCTASE FAMILY PROTEIN"/>
    <property type="match status" value="1"/>
</dbReference>
<dbReference type="Pfam" id="PF21688">
    <property type="entry name" value="FAD-depend_C"/>
    <property type="match status" value="1"/>
</dbReference>
<evidence type="ECO:0000313" key="4">
    <source>
        <dbReference type="EMBL" id="GAX18250.1"/>
    </source>
</evidence>
<comment type="caution">
    <text evidence="4">The sequence shown here is derived from an EMBL/GenBank/DDBJ whole genome shotgun (WGS) entry which is preliminary data.</text>
</comment>
<evidence type="ECO:0000259" key="2">
    <source>
        <dbReference type="Pfam" id="PF01494"/>
    </source>
</evidence>
<dbReference type="InterPro" id="IPR036188">
    <property type="entry name" value="FAD/NAD-bd_sf"/>
</dbReference>
<dbReference type="PANTHER" id="PTHR42842">
    <property type="entry name" value="FAD/NAD(P)-BINDING OXIDOREDUCTASE"/>
    <property type="match status" value="1"/>
</dbReference>
<evidence type="ECO:0000313" key="5">
    <source>
        <dbReference type="Proteomes" id="UP000198406"/>
    </source>
</evidence>
<evidence type="ECO:0000256" key="1">
    <source>
        <dbReference type="SAM" id="MobiDB-lite"/>
    </source>
</evidence>
<protein>
    <submittedName>
        <fullName evidence="4">Uncharacterized protein</fullName>
    </submittedName>
</protein>
<feature type="domain" description="FAD-dependent protein C-terminal" evidence="3">
    <location>
        <begin position="438"/>
        <end position="625"/>
    </location>
</feature>
<dbReference type="Pfam" id="PF01494">
    <property type="entry name" value="FAD_binding_3"/>
    <property type="match status" value="1"/>
</dbReference>
<dbReference type="InterPro" id="IPR049516">
    <property type="entry name" value="FAD-depend_C"/>
</dbReference>
<feature type="compositionally biased region" description="Basic residues" evidence="1">
    <location>
        <begin position="10"/>
        <end position="19"/>
    </location>
</feature>
<dbReference type="OrthoDB" id="2690153at2759"/>
<gene>
    <name evidence="4" type="ORF">FisN_20Lh007</name>
</gene>
<dbReference type="Gene3D" id="3.50.50.60">
    <property type="entry name" value="FAD/NAD(P)-binding domain"/>
    <property type="match status" value="2"/>
</dbReference>
<dbReference type="InParanoid" id="A0A1Z5JW41"/>
<name>A0A1Z5JW41_FISSO</name>
<dbReference type="InterPro" id="IPR002938">
    <property type="entry name" value="FAD-bd"/>
</dbReference>
<accession>A0A1Z5JW41</accession>
<dbReference type="InterPro" id="IPR028348">
    <property type="entry name" value="FAD-binding_protein"/>
</dbReference>
<reference evidence="4 5" key="1">
    <citation type="journal article" date="2015" name="Plant Cell">
        <title>Oil accumulation by the oleaginous diatom Fistulifera solaris as revealed by the genome and transcriptome.</title>
        <authorList>
            <person name="Tanaka T."/>
            <person name="Maeda Y."/>
            <person name="Veluchamy A."/>
            <person name="Tanaka M."/>
            <person name="Abida H."/>
            <person name="Marechal E."/>
            <person name="Bowler C."/>
            <person name="Muto M."/>
            <person name="Sunaga Y."/>
            <person name="Tanaka M."/>
            <person name="Yoshino T."/>
            <person name="Taniguchi T."/>
            <person name="Fukuda Y."/>
            <person name="Nemoto M."/>
            <person name="Matsumoto M."/>
            <person name="Wong P.S."/>
            <person name="Aburatani S."/>
            <person name="Fujibuchi W."/>
        </authorList>
    </citation>
    <scope>NUCLEOTIDE SEQUENCE [LARGE SCALE GENOMIC DNA]</scope>
    <source>
        <strain evidence="4 5">JPCC DA0580</strain>
    </source>
</reference>
<organism evidence="4 5">
    <name type="scientific">Fistulifera solaris</name>
    <name type="common">Oleaginous diatom</name>
    <dbReference type="NCBI Taxonomy" id="1519565"/>
    <lineage>
        <taxon>Eukaryota</taxon>
        <taxon>Sar</taxon>
        <taxon>Stramenopiles</taxon>
        <taxon>Ochrophyta</taxon>
        <taxon>Bacillariophyta</taxon>
        <taxon>Bacillariophyceae</taxon>
        <taxon>Bacillariophycidae</taxon>
        <taxon>Naviculales</taxon>
        <taxon>Naviculaceae</taxon>
        <taxon>Fistulifera</taxon>
    </lineage>
</organism>
<feature type="region of interest" description="Disordered" evidence="1">
    <location>
        <begin position="1"/>
        <end position="23"/>
    </location>
</feature>
<evidence type="ECO:0000259" key="3">
    <source>
        <dbReference type="Pfam" id="PF21688"/>
    </source>
</evidence>
<dbReference type="GO" id="GO:0071949">
    <property type="term" value="F:FAD binding"/>
    <property type="evidence" value="ECO:0007669"/>
    <property type="project" value="InterPro"/>
</dbReference>